<protein>
    <submittedName>
        <fullName evidence="2">Uncharacterized protein</fullName>
    </submittedName>
</protein>
<accession>A0A381AZH5</accession>
<dbReference type="AlphaFoldDB" id="A0A381AZH5"/>
<evidence type="ECO:0000313" key="2">
    <source>
        <dbReference type="EMBL" id="SUW28205.1"/>
    </source>
</evidence>
<evidence type="ECO:0000313" key="3">
    <source>
        <dbReference type="Proteomes" id="UP000254343"/>
    </source>
</evidence>
<name>A0A381AZH5_AFIFE</name>
<gene>
    <name evidence="1" type="ORF">NCTC12722_01410</name>
    <name evidence="2" type="ORF">NCTC12722_04107</name>
</gene>
<organism evidence="2 3">
    <name type="scientific">Afipia felis</name>
    <name type="common">Cat scratch disease bacillus</name>
    <dbReference type="NCBI Taxonomy" id="1035"/>
    <lineage>
        <taxon>Bacteria</taxon>
        <taxon>Pseudomonadati</taxon>
        <taxon>Pseudomonadota</taxon>
        <taxon>Alphaproteobacteria</taxon>
        <taxon>Hyphomicrobiales</taxon>
        <taxon>Nitrobacteraceae</taxon>
        <taxon>Afipia</taxon>
    </lineage>
</organism>
<evidence type="ECO:0000313" key="1">
    <source>
        <dbReference type="EMBL" id="SUU84223.1"/>
    </source>
</evidence>
<reference evidence="2 3" key="1">
    <citation type="submission" date="2018-06" db="EMBL/GenBank/DDBJ databases">
        <authorList>
            <consortium name="Pathogen Informatics"/>
            <person name="Doyle S."/>
        </authorList>
    </citation>
    <scope>NUCLEOTIDE SEQUENCE [LARGE SCALE GENOMIC DNA]</scope>
    <source>
        <strain evidence="2 3">NCTC12722</strain>
    </source>
</reference>
<dbReference type="RefSeq" id="WP_002719094.1">
    <property type="nucleotide sequence ID" value="NZ_UFSI01000001.1"/>
</dbReference>
<dbReference type="EMBL" id="UIGB01000001">
    <property type="protein sequence ID" value="SUU84223.1"/>
    <property type="molecule type" value="Genomic_DNA"/>
</dbReference>
<dbReference type="Proteomes" id="UP000254343">
    <property type="component" value="Unassembled WGS sequence"/>
</dbReference>
<dbReference type="EMBL" id="UIGB01000003">
    <property type="protein sequence ID" value="SUW28205.1"/>
    <property type="molecule type" value="Genomic_DNA"/>
</dbReference>
<proteinExistence type="predicted"/>
<sequence>MTDHAMRLLKASLHDRAAANKRIEELLKREFAPGTAVSWRLSESSGLAIGLVTRNCYGDRLEVENVHTGKRRFIRAYQLR</sequence>